<evidence type="ECO:0000313" key="5">
    <source>
        <dbReference type="Proteomes" id="UP001430356"/>
    </source>
</evidence>
<feature type="region of interest" description="Disordered" evidence="3">
    <location>
        <begin position="618"/>
        <end position="653"/>
    </location>
</feature>
<dbReference type="PANTHER" id="PTHR46652">
    <property type="entry name" value="LEUCINE-RICH REPEAT AND IQ DOMAIN-CONTAINING PROTEIN 1-RELATED"/>
    <property type="match status" value="1"/>
</dbReference>
<evidence type="ECO:0000313" key="4">
    <source>
        <dbReference type="EMBL" id="KAK7194755.1"/>
    </source>
</evidence>
<dbReference type="Proteomes" id="UP001430356">
    <property type="component" value="Unassembled WGS sequence"/>
</dbReference>
<dbReference type="SUPFAM" id="SSF52058">
    <property type="entry name" value="L domain-like"/>
    <property type="match status" value="1"/>
</dbReference>
<gene>
    <name evidence="4" type="ORF">NESM_000395500</name>
</gene>
<dbReference type="Gene3D" id="3.80.10.10">
    <property type="entry name" value="Ribonuclease Inhibitor"/>
    <property type="match status" value="2"/>
</dbReference>
<feature type="compositionally biased region" description="Basic and acidic residues" evidence="3">
    <location>
        <begin position="709"/>
        <end position="722"/>
    </location>
</feature>
<protein>
    <submittedName>
        <fullName evidence="4">Uncharacterized protein</fullName>
    </submittedName>
</protein>
<name>A0AAW0EKV7_9TRYP</name>
<sequence length="1526" mass="161289">MARSADATAAAAPEFATSAVPPLVGLQRLAGNAFALHHVSGPRPAAATAAEPPPPPLPLSAESVVSPQPSASPPLWVTPRTTPRTSWPSGALPPSVAAASSAAAALHGASASAPRPWRGAHDPHGGTRTQPPRGRRQRSTCDESAFMTRPPTASRGHGHGRSFSATEHVAPPPPYDFAAAAAAAPVSLQPFEPSPPHSVVSGSLSGSGAVLSMCWQQQQQQQTFEQRGGHRSAPGPGAGGVWQSTDPATLALLSPLNGTSASATLCSGLSSPRALPVAGAAAAAAPASFAHPPRALAHTGACPPAHRAVDGALVYVGAPLLPHPSPPHISADALHHLFAHYMEAQRAAHAGGRCALTGVPELLGVSLEQQELVLRHVQSFAARLNTPWQQPYVPRSQEALDPPVEGHRWATMTKAAPAAFDSAAVLPLSAPSPPLQSLPPPTAAHARAHVPWDAIARYLPGPPIPARLALRATAPAARRQLERLGWRWLIAAVAASVCPFIVENGAEPHVRDAYARLDGRARHFVGGVPVARLAPLPLTRSATNDSVLDGCLFLECERQSLLLDQAWREGWLHRPGCAHRAALLPGLCGHGPASSRVRVAGVACDVLRSRRSRVDNDGVDGTGAYGDVAEEDSGNVSHRAGLTPPPPPLLNKRPTEALSATRKLLGDAVSAISRERARSADAALPAQQQQHNRLGLHASGLRHTTGPGHTRECRGPAAERRGSEGLMRDVQHHPHLGHSSLPVLVEDSTGTVHLLCTSKTQMSAAAVEGCVSAWLRHRHPPPRRTPCTRTAVPAVVQQQQQQQQQQQPSSSPAVVDDAPLSHAEAARVLGSGRGGVVAVGERVPRPQRPAAESRLDGCRGAACCDGEADSLRPAYKSTDGLPHRALALHLTEQHIPWLARELCPDSASGGLAHLRELHLSVTESMLPPGWPAAWRWCLSVLRARANLLLVSVAARASATSAAERTAAAPRQDGKPSDAPDGVEALGSTTTCAIMAAAALQVLSLQSMAADAVAPLFREVSATTRTDGDHTPATTVLGRLRELYVNVRRGERGDESPRPIGLGEVHVPALVYPVLQVLWLDAPRLRHVHLDRLLSLREVHLVSDASLPCSALRGVERLPVLEVLHLERAIIDDCSFLGDCLSLRELLLHACRLSLQLSSSQSPSSVALATETGDREEELHGVERAPRLETLSLCYTEEVRNLQNFARCRSLRRVLLTRCNGISSSSISGLERLPRLELLAMEYTRVSGLSHLAAAPALRVLRVDGCKRVLRSSVMGLESVAHLTELSLQDTNVSTVANFGGGCAALRSLDLSGCRHLDVEGLQGIQALPQLEVLSLSHTPITDVDFLADCVRLTALYVEGCTGLLPTSLEGLQNASRLQKLVANGCPAITRVGSLGRCPALEVFAVAGAEALTEEGLQGIERGRRLRHLDLSATAVHTLSFLAQGCHALRYLSVKACRRITTAAALHGLERLPLLETLNMECLELRGRLDFLGTATSLRYVSYAGCQGLTPDDVDALLASGVQAVLP</sequence>
<accession>A0AAW0EKV7</accession>
<dbReference type="SMART" id="SM00367">
    <property type="entry name" value="LRR_CC"/>
    <property type="match status" value="6"/>
</dbReference>
<dbReference type="EMBL" id="JAECZO010000041">
    <property type="protein sequence ID" value="KAK7194755.1"/>
    <property type="molecule type" value="Genomic_DNA"/>
</dbReference>
<feature type="region of interest" description="Disordered" evidence="3">
    <location>
        <begin position="777"/>
        <end position="817"/>
    </location>
</feature>
<dbReference type="PANTHER" id="PTHR46652:SF3">
    <property type="entry name" value="LEUCINE-RICH REPEAT-CONTAINING PROTEIN 9"/>
    <property type="match status" value="1"/>
</dbReference>
<keyword evidence="5" id="KW-1185">Reference proteome</keyword>
<organism evidence="4 5">
    <name type="scientific">Novymonas esmeraldas</name>
    <dbReference type="NCBI Taxonomy" id="1808958"/>
    <lineage>
        <taxon>Eukaryota</taxon>
        <taxon>Discoba</taxon>
        <taxon>Euglenozoa</taxon>
        <taxon>Kinetoplastea</taxon>
        <taxon>Metakinetoplastina</taxon>
        <taxon>Trypanosomatida</taxon>
        <taxon>Trypanosomatidae</taxon>
        <taxon>Novymonas</taxon>
    </lineage>
</organism>
<comment type="caution">
    <text evidence="4">The sequence shown here is derived from an EMBL/GenBank/DDBJ whole genome shotgun (WGS) entry which is preliminary data.</text>
</comment>
<reference evidence="4 5" key="1">
    <citation type="journal article" date="2021" name="MBio">
        <title>A New Model Trypanosomatid, Novymonas esmeraldas: Genomic Perception of Its 'Candidatus Pandoraea novymonadis' Endosymbiont.</title>
        <authorList>
            <person name="Zakharova A."/>
            <person name="Saura A."/>
            <person name="Butenko A."/>
            <person name="Podesvova L."/>
            <person name="Warmusova S."/>
            <person name="Kostygov A.Y."/>
            <person name="Nenarokova A."/>
            <person name="Lukes J."/>
            <person name="Opperdoes F.R."/>
            <person name="Yurchenko V."/>
        </authorList>
    </citation>
    <scope>NUCLEOTIDE SEQUENCE [LARGE SCALE GENOMIC DNA]</scope>
    <source>
        <strain evidence="4 5">E262AT.01</strain>
    </source>
</reference>
<dbReference type="InterPro" id="IPR050836">
    <property type="entry name" value="SDS22/Internalin_LRR"/>
</dbReference>
<feature type="compositionally biased region" description="Low complexity" evidence="3">
    <location>
        <begin position="785"/>
        <end position="815"/>
    </location>
</feature>
<evidence type="ECO:0000256" key="2">
    <source>
        <dbReference type="ARBA" id="ARBA00022737"/>
    </source>
</evidence>
<feature type="region of interest" description="Disordered" evidence="3">
    <location>
        <begin position="41"/>
        <end position="169"/>
    </location>
</feature>
<dbReference type="InterPro" id="IPR006553">
    <property type="entry name" value="Leu-rich_rpt_Cys-con_subtyp"/>
</dbReference>
<feature type="region of interest" description="Disordered" evidence="3">
    <location>
        <begin position="216"/>
        <end position="244"/>
    </location>
</feature>
<keyword evidence="2" id="KW-0677">Repeat</keyword>
<evidence type="ECO:0000256" key="3">
    <source>
        <dbReference type="SAM" id="MobiDB-lite"/>
    </source>
</evidence>
<feature type="region of interest" description="Disordered" evidence="3">
    <location>
        <begin position="960"/>
        <end position="983"/>
    </location>
</feature>
<feature type="region of interest" description="Disordered" evidence="3">
    <location>
        <begin position="698"/>
        <end position="722"/>
    </location>
</feature>
<dbReference type="SUPFAM" id="SSF52047">
    <property type="entry name" value="RNI-like"/>
    <property type="match status" value="1"/>
</dbReference>
<evidence type="ECO:0000256" key="1">
    <source>
        <dbReference type="ARBA" id="ARBA00022614"/>
    </source>
</evidence>
<keyword evidence="1" id="KW-0433">Leucine-rich repeat</keyword>
<proteinExistence type="predicted"/>
<dbReference type="InterPro" id="IPR032675">
    <property type="entry name" value="LRR_dom_sf"/>
</dbReference>
<feature type="compositionally biased region" description="Low complexity" evidence="3">
    <location>
        <begin position="59"/>
        <end position="69"/>
    </location>
</feature>
<feature type="compositionally biased region" description="Low complexity" evidence="3">
    <location>
        <begin position="78"/>
        <end position="114"/>
    </location>
</feature>